<reference evidence="1" key="1">
    <citation type="submission" date="2023-03" db="EMBL/GenBank/DDBJ databases">
        <title>Massive genome expansion in bonnet fungi (Mycena s.s.) driven by repeated elements and novel gene families across ecological guilds.</title>
        <authorList>
            <consortium name="Lawrence Berkeley National Laboratory"/>
            <person name="Harder C.B."/>
            <person name="Miyauchi S."/>
            <person name="Viragh M."/>
            <person name="Kuo A."/>
            <person name="Thoen E."/>
            <person name="Andreopoulos B."/>
            <person name="Lu D."/>
            <person name="Skrede I."/>
            <person name="Drula E."/>
            <person name="Henrissat B."/>
            <person name="Morin E."/>
            <person name="Kohler A."/>
            <person name="Barry K."/>
            <person name="LaButti K."/>
            <person name="Morin E."/>
            <person name="Salamov A."/>
            <person name="Lipzen A."/>
            <person name="Mereny Z."/>
            <person name="Hegedus B."/>
            <person name="Baldrian P."/>
            <person name="Stursova M."/>
            <person name="Weitz H."/>
            <person name="Taylor A."/>
            <person name="Grigoriev I.V."/>
            <person name="Nagy L.G."/>
            <person name="Martin F."/>
            <person name="Kauserud H."/>
        </authorList>
    </citation>
    <scope>NUCLEOTIDE SEQUENCE</scope>
    <source>
        <strain evidence="1">CBHHK188m</strain>
    </source>
</reference>
<comment type="caution">
    <text evidence="1">The sequence shown here is derived from an EMBL/GenBank/DDBJ whole genome shotgun (WGS) entry which is preliminary data.</text>
</comment>
<sequence length="359" mass="39796">MNRIEHGVHENSPLVFHPMGNLVELNRRHAEQVRGGKLVKLNDTRMIMRKMTTIDNEKGLTMALTMNNITRVNSVLGAGLRNNAGTRGLIQLIGHAAARDYNPAPEQIGMHLQLTILHLGGARLGEIAHRALGLPSVTTTRWNTIIRPLLPSAGKPTPSEIESNIDTCLDAVPEVDDESPQIAHQILMLDEITTERRARYDDRTNMVVGVCRQHGYKLPLELKTEASLNLLCDGVRKGKAHLAGEATVAALGLLTANPREYSTRLILFSADCKSESAPEHVSKRKNTTFRLLCAASDGEMRRGKAFIMEYMKRPLAPESPIYPHLSGLEFMNFLVGDDDMTADKDAKHALKCLRNLLMH</sequence>
<proteinExistence type="predicted"/>
<gene>
    <name evidence="1" type="ORF">DFH07DRAFT_732382</name>
</gene>
<dbReference type="Proteomes" id="UP001215280">
    <property type="component" value="Unassembled WGS sequence"/>
</dbReference>
<dbReference type="EMBL" id="JARJLG010000015">
    <property type="protein sequence ID" value="KAJ7774636.1"/>
    <property type="molecule type" value="Genomic_DNA"/>
</dbReference>
<name>A0AAD7K2R7_9AGAR</name>
<evidence type="ECO:0000313" key="1">
    <source>
        <dbReference type="EMBL" id="KAJ7774636.1"/>
    </source>
</evidence>
<accession>A0AAD7K2R7</accession>
<organism evidence="1 2">
    <name type="scientific">Mycena maculata</name>
    <dbReference type="NCBI Taxonomy" id="230809"/>
    <lineage>
        <taxon>Eukaryota</taxon>
        <taxon>Fungi</taxon>
        <taxon>Dikarya</taxon>
        <taxon>Basidiomycota</taxon>
        <taxon>Agaricomycotina</taxon>
        <taxon>Agaricomycetes</taxon>
        <taxon>Agaricomycetidae</taxon>
        <taxon>Agaricales</taxon>
        <taxon>Marasmiineae</taxon>
        <taxon>Mycenaceae</taxon>
        <taxon>Mycena</taxon>
    </lineage>
</organism>
<protein>
    <submittedName>
        <fullName evidence="1">Uncharacterized protein</fullName>
    </submittedName>
</protein>
<evidence type="ECO:0000313" key="2">
    <source>
        <dbReference type="Proteomes" id="UP001215280"/>
    </source>
</evidence>
<keyword evidence="2" id="KW-1185">Reference proteome</keyword>
<dbReference type="AlphaFoldDB" id="A0AAD7K2R7"/>